<feature type="compositionally biased region" description="Polar residues" evidence="4">
    <location>
        <begin position="288"/>
        <end position="313"/>
    </location>
</feature>
<evidence type="ECO:0000259" key="5">
    <source>
        <dbReference type="PROSITE" id="PS50118"/>
    </source>
</evidence>
<dbReference type="EMBL" id="JABBWD010000006">
    <property type="protein sequence ID" value="KAG1781209.1"/>
    <property type="molecule type" value="Genomic_DNA"/>
</dbReference>
<dbReference type="AlphaFoldDB" id="A0A9P7A2E4"/>
<keyword evidence="1 3" id="KW-0238">DNA-binding</keyword>
<name>A0A9P7A2E4_9AGAM</name>
<feature type="region of interest" description="Disordered" evidence="4">
    <location>
        <begin position="347"/>
        <end position="373"/>
    </location>
</feature>
<dbReference type="SMART" id="SM00398">
    <property type="entry name" value="HMG"/>
    <property type="match status" value="1"/>
</dbReference>
<dbReference type="GO" id="GO:0000978">
    <property type="term" value="F:RNA polymerase II cis-regulatory region sequence-specific DNA binding"/>
    <property type="evidence" value="ECO:0007669"/>
    <property type="project" value="TreeGrafter"/>
</dbReference>
<feature type="compositionally biased region" description="Low complexity" evidence="4">
    <location>
        <begin position="264"/>
        <end position="277"/>
    </location>
</feature>
<dbReference type="Pfam" id="PF00505">
    <property type="entry name" value="HMG_box"/>
    <property type="match status" value="1"/>
</dbReference>
<dbReference type="Proteomes" id="UP000714275">
    <property type="component" value="Unassembled WGS sequence"/>
</dbReference>
<dbReference type="PANTHER" id="PTHR10270">
    <property type="entry name" value="SOX TRANSCRIPTION FACTOR"/>
    <property type="match status" value="1"/>
</dbReference>
<feature type="compositionally biased region" description="Low complexity" evidence="4">
    <location>
        <begin position="357"/>
        <end position="369"/>
    </location>
</feature>
<evidence type="ECO:0000313" key="7">
    <source>
        <dbReference type="Proteomes" id="UP000714275"/>
    </source>
</evidence>
<reference evidence="6" key="1">
    <citation type="journal article" date="2020" name="New Phytol.">
        <title>Comparative genomics reveals dynamic genome evolution in host specialist ectomycorrhizal fungi.</title>
        <authorList>
            <person name="Lofgren L.A."/>
            <person name="Nguyen N.H."/>
            <person name="Vilgalys R."/>
            <person name="Ruytinx J."/>
            <person name="Liao H.L."/>
            <person name="Branco S."/>
            <person name="Kuo A."/>
            <person name="LaButti K."/>
            <person name="Lipzen A."/>
            <person name="Andreopoulos W."/>
            <person name="Pangilinan J."/>
            <person name="Riley R."/>
            <person name="Hundley H."/>
            <person name="Na H."/>
            <person name="Barry K."/>
            <person name="Grigoriev I.V."/>
            <person name="Stajich J.E."/>
            <person name="Kennedy P.G."/>
        </authorList>
    </citation>
    <scope>NUCLEOTIDE SEQUENCE</scope>
    <source>
        <strain evidence="6">DOB743</strain>
    </source>
</reference>
<sequence length="501" mass="54424">MNHFVREGRHGNVVEYAHPFNVSFNEGLGRVEDQGSLSGSEDDAGVYPLYPDANKMDADIDDDANTSLTSQTLNADGTPKRPMNAFMIFARRRRPQVSAENQSMRTGDVSKVLSREWNAMYMSEKQFYLDQAKHLKDNFNLKYPDYVYRRRPNNSRKKRRADSTGVAGDSASTVDSVDDQSSNPEYGEISPVEYHHNSQERYESSGPEVCTSAEATYDASYLSPARASSYQPVDSLPYHAHSGNDGQAPYLSSHGRVTPDAVMGPSTSAPPGSTSTAYFPPFVHNATHAPSASYLPSQSQSGSEGQWHPSSHSSRNDLARIPIQSWSQSGSEPSLHAGDDMIRQYQVAQASPSSWGASPSEPPASNNPSVHSSSYGFSTLNSSFYPSQSGSHNVYTAQQSPSQISDVSHQYGAVDHIQGSSAAPRQEDAYHSRQYSTVSTVPAGYPQNSSSNMHQYHTQSRNILAPAPLTPVQSMPVYSHTSSVNTTSPAGSGTDSASQLP</sequence>
<protein>
    <recommendedName>
        <fullName evidence="5">HMG box domain-containing protein</fullName>
    </recommendedName>
</protein>
<dbReference type="GO" id="GO:0005634">
    <property type="term" value="C:nucleus"/>
    <property type="evidence" value="ECO:0007669"/>
    <property type="project" value="UniProtKB-UniRule"/>
</dbReference>
<evidence type="ECO:0000256" key="1">
    <source>
        <dbReference type="ARBA" id="ARBA00023125"/>
    </source>
</evidence>
<evidence type="ECO:0000313" key="6">
    <source>
        <dbReference type="EMBL" id="KAG1781209.1"/>
    </source>
</evidence>
<dbReference type="OrthoDB" id="1919336at2759"/>
<organism evidence="6 7">
    <name type="scientific">Suillus placidus</name>
    <dbReference type="NCBI Taxonomy" id="48579"/>
    <lineage>
        <taxon>Eukaryota</taxon>
        <taxon>Fungi</taxon>
        <taxon>Dikarya</taxon>
        <taxon>Basidiomycota</taxon>
        <taxon>Agaricomycotina</taxon>
        <taxon>Agaricomycetes</taxon>
        <taxon>Agaricomycetidae</taxon>
        <taxon>Boletales</taxon>
        <taxon>Suillineae</taxon>
        <taxon>Suillaceae</taxon>
        <taxon>Suillus</taxon>
    </lineage>
</organism>
<accession>A0A9P7A2E4</accession>
<dbReference type="InterPro" id="IPR050140">
    <property type="entry name" value="SRY-related_HMG-box_TF-like"/>
</dbReference>
<feature type="compositionally biased region" description="Polar residues" evidence="4">
    <location>
        <begin position="170"/>
        <end position="184"/>
    </location>
</feature>
<evidence type="ECO:0000256" key="2">
    <source>
        <dbReference type="ARBA" id="ARBA00023163"/>
    </source>
</evidence>
<keyword evidence="3" id="KW-0539">Nucleus</keyword>
<dbReference type="PROSITE" id="PS50118">
    <property type="entry name" value="HMG_BOX_2"/>
    <property type="match status" value="1"/>
</dbReference>
<keyword evidence="2" id="KW-0804">Transcription</keyword>
<feature type="DNA-binding region" description="HMG box" evidence="3">
    <location>
        <begin position="79"/>
        <end position="147"/>
    </location>
</feature>
<dbReference type="GO" id="GO:0030154">
    <property type="term" value="P:cell differentiation"/>
    <property type="evidence" value="ECO:0007669"/>
    <property type="project" value="TreeGrafter"/>
</dbReference>
<comment type="caution">
    <text evidence="6">The sequence shown here is derived from an EMBL/GenBank/DDBJ whole genome shotgun (WGS) entry which is preliminary data.</text>
</comment>
<dbReference type="SUPFAM" id="SSF47095">
    <property type="entry name" value="HMG-box"/>
    <property type="match status" value="1"/>
</dbReference>
<dbReference type="InterPro" id="IPR036910">
    <property type="entry name" value="HMG_box_dom_sf"/>
</dbReference>
<feature type="compositionally biased region" description="Polar residues" evidence="4">
    <location>
        <begin position="347"/>
        <end position="356"/>
    </location>
</feature>
<evidence type="ECO:0000256" key="3">
    <source>
        <dbReference type="PROSITE-ProRule" id="PRU00267"/>
    </source>
</evidence>
<gene>
    <name evidence="6" type="ORF">EV702DRAFT_648983</name>
</gene>
<feature type="region of interest" description="Disordered" evidence="4">
    <location>
        <begin position="418"/>
        <end position="501"/>
    </location>
</feature>
<evidence type="ECO:0000256" key="4">
    <source>
        <dbReference type="SAM" id="MobiDB-lite"/>
    </source>
</evidence>
<feature type="region of interest" description="Disordered" evidence="4">
    <location>
        <begin position="150"/>
        <end position="190"/>
    </location>
</feature>
<dbReference type="InterPro" id="IPR009071">
    <property type="entry name" value="HMG_box_dom"/>
</dbReference>
<feature type="compositionally biased region" description="Polar residues" evidence="4">
    <location>
        <begin position="479"/>
        <end position="501"/>
    </location>
</feature>
<dbReference type="Gene3D" id="1.10.30.10">
    <property type="entry name" value="High mobility group box domain"/>
    <property type="match status" value="1"/>
</dbReference>
<keyword evidence="7" id="KW-1185">Reference proteome</keyword>
<feature type="domain" description="HMG box" evidence="5">
    <location>
        <begin position="79"/>
        <end position="147"/>
    </location>
</feature>
<proteinExistence type="predicted"/>
<dbReference type="GO" id="GO:0001228">
    <property type="term" value="F:DNA-binding transcription activator activity, RNA polymerase II-specific"/>
    <property type="evidence" value="ECO:0007669"/>
    <property type="project" value="TreeGrafter"/>
</dbReference>
<dbReference type="PANTHER" id="PTHR10270:SF161">
    <property type="entry name" value="SEX-DETERMINING REGION Y PROTEIN"/>
    <property type="match status" value="1"/>
</dbReference>
<feature type="compositionally biased region" description="Basic residues" evidence="4">
    <location>
        <begin position="150"/>
        <end position="160"/>
    </location>
</feature>
<feature type="region of interest" description="Disordered" evidence="4">
    <location>
        <begin position="236"/>
        <end position="315"/>
    </location>
</feature>
<feature type="compositionally biased region" description="Polar residues" evidence="4">
    <location>
        <begin position="433"/>
        <end position="462"/>
    </location>
</feature>